<feature type="region of interest" description="Disordered" evidence="1">
    <location>
        <begin position="73"/>
        <end position="104"/>
    </location>
</feature>
<dbReference type="Proteomes" id="UP000543419">
    <property type="component" value="Unassembled WGS sequence"/>
</dbReference>
<dbReference type="Pfam" id="PF20486">
    <property type="entry name" value="DUF6725"/>
    <property type="match status" value="1"/>
</dbReference>
<dbReference type="InterPro" id="IPR046571">
    <property type="entry name" value="DUF6725"/>
</dbReference>
<feature type="compositionally biased region" description="Basic and acidic residues" evidence="1">
    <location>
        <begin position="94"/>
        <end position="104"/>
    </location>
</feature>
<evidence type="ECO:0000313" key="3">
    <source>
        <dbReference type="Proteomes" id="UP000543419"/>
    </source>
</evidence>
<feature type="compositionally biased region" description="Polar residues" evidence="1">
    <location>
        <begin position="76"/>
        <end position="88"/>
    </location>
</feature>
<sequence>MFGAIEEDDTKPIVKGMMAMTLPRQIPAGARVVVRITEGVDPADGRMKFRDFVGHVTSWDGYTLELVRDPAANGSRPAQNVTIHQEQIATLKPVPERPKTQPRP</sequence>
<evidence type="ECO:0000256" key="1">
    <source>
        <dbReference type="SAM" id="MobiDB-lite"/>
    </source>
</evidence>
<protein>
    <submittedName>
        <fullName evidence="2">Uncharacterized protein</fullName>
    </submittedName>
</protein>
<dbReference type="EMBL" id="JAAIIG010000002">
    <property type="protein sequence ID" value="NMM97680.1"/>
    <property type="molecule type" value="Genomic_DNA"/>
</dbReference>
<proteinExistence type="predicted"/>
<evidence type="ECO:0000313" key="2">
    <source>
        <dbReference type="EMBL" id="NMM97680.1"/>
    </source>
</evidence>
<accession>A0A7Y0HUY2</accession>
<keyword evidence="3" id="KW-1185">Reference proteome</keyword>
<gene>
    <name evidence="2" type="ORF">G1C97_0629</name>
</gene>
<organism evidence="2 3">
    <name type="scientific">Bifidobacterium olomucense</name>
    <dbReference type="NCBI Taxonomy" id="2675324"/>
    <lineage>
        <taxon>Bacteria</taxon>
        <taxon>Bacillati</taxon>
        <taxon>Actinomycetota</taxon>
        <taxon>Actinomycetes</taxon>
        <taxon>Bifidobacteriales</taxon>
        <taxon>Bifidobacteriaceae</taxon>
        <taxon>Bifidobacterium</taxon>
    </lineage>
</organism>
<comment type="caution">
    <text evidence="2">The sequence shown here is derived from an EMBL/GenBank/DDBJ whole genome shotgun (WGS) entry which is preliminary data.</text>
</comment>
<name>A0A7Y0HUY2_9BIFI</name>
<reference evidence="2 3" key="1">
    <citation type="submission" date="2020-02" db="EMBL/GenBank/DDBJ databases">
        <title>Characterization of phylogenetic diversity of novel bifidobacterial species isolated in Czech ZOOs.</title>
        <authorList>
            <person name="Lugli G.A."/>
            <person name="Vera N.B."/>
            <person name="Ventura M."/>
        </authorList>
    </citation>
    <scope>NUCLEOTIDE SEQUENCE [LARGE SCALE GENOMIC DNA]</scope>
    <source>
        <strain evidence="2 3">DSM 109959</strain>
    </source>
</reference>
<dbReference type="AlphaFoldDB" id="A0A7Y0HUY2"/>